<sequence length="562" mass="65005">MADNVNNNVETKPIGFAPILQHYFHKCCIADIIDQNVPLDARRKMLTHGQASIAMITAILFQVMSLYKVCKFARESNVLDVIFPDISPDEYFDDRLGDTLDAIHKFGIGNLELLITRHIIEAFEIQTEICHNDTTCAQVYGENNKNRSEQSIKISYGYSKQYRKDLKQLVWSMTASSDSSFPLFQQTYSGNTADVETYVEQWHHLIDLLGKKNFLFAGDSKVATHGNMAHINDHGGYFLSPLPMYASYQEALFKALDKHDHETLIPYKDQMNRGFEVPLTFEHENKSYTFRMIILFDQGLFYRRKKSLLERITKTQVAFDELAQKINAYKLKTKDSIEQACQAILKKHKTQAFFDFVVHNDPVVTYKNARPGRPAKNAEKIAVYQDHFSIELNYNESACTKAQYQIGYYPLVTNKPASDFSIEDAMLAHKNQYKVEHLYKRSKSGYNLEPIYLQTPDRIEAYLFLFKIALQILVLMERTARIKIAERDKGLDNFMPNKRDVRNPKTENMLAMFEFVVCGVILLHDGSRQYFVSKLTETQKDILSILDVPEECYTHQYLFDTS</sequence>
<accession>A0ABX5RHR9</accession>
<organism evidence="4 5">
    <name type="scientific">Desulfobacter hydrogenophilus</name>
    <dbReference type="NCBI Taxonomy" id="2291"/>
    <lineage>
        <taxon>Bacteria</taxon>
        <taxon>Pseudomonadati</taxon>
        <taxon>Thermodesulfobacteriota</taxon>
        <taxon>Desulfobacteria</taxon>
        <taxon>Desulfobacterales</taxon>
        <taxon>Desulfobacteraceae</taxon>
        <taxon>Desulfobacter</taxon>
    </lineage>
</organism>
<dbReference type="EMBL" id="CP036313">
    <property type="protein sequence ID" value="QBH14452.1"/>
    <property type="molecule type" value="Genomic_DNA"/>
</dbReference>
<evidence type="ECO:0000259" key="1">
    <source>
        <dbReference type="Pfam" id="PF01609"/>
    </source>
</evidence>
<dbReference type="PANTHER" id="PTHR34614">
    <property type="match status" value="1"/>
</dbReference>
<keyword evidence="5" id="KW-1185">Reference proteome</keyword>
<dbReference type="RefSeq" id="WP_131072011.1">
    <property type="nucleotide sequence ID" value="NZ_CP036313.1"/>
</dbReference>
<dbReference type="InterPro" id="IPR002559">
    <property type="entry name" value="Transposase_11"/>
</dbReference>
<dbReference type="EMBL" id="CP036313">
    <property type="protein sequence ID" value="QBH12313.1"/>
    <property type="molecule type" value="Genomic_DNA"/>
</dbReference>
<feature type="domain" description="DUF4277" evidence="2">
    <location>
        <begin position="10"/>
        <end position="111"/>
    </location>
</feature>
<protein>
    <submittedName>
        <fullName evidence="4">IS1634 family transposase</fullName>
    </submittedName>
</protein>
<dbReference type="NCBIfam" id="NF033559">
    <property type="entry name" value="transpos_IS1634"/>
    <property type="match status" value="1"/>
</dbReference>
<proteinExistence type="predicted"/>
<name>A0ABX5RHR9_9BACT</name>
<dbReference type="Pfam" id="PF01609">
    <property type="entry name" value="DDE_Tnp_1"/>
    <property type="match status" value="1"/>
</dbReference>
<feature type="domain" description="Transposase IS4-like" evidence="1">
    <location>
        <begin position="175"/>
        <end position="470"/>
    </location>
</feature>
<dbReference type="Pfam" id="PF14104">
    <property type="entry name" value="DUF4277"/>
    <property type="match status" value="1"/>
</dbReference>
<dbReference type="Proteomes" id="UP000293902">
    <property type="component" value="Chromosome"/>
</dbReference>
<evidence type="ECO:0000313" key="5">
    <source>
        <dbReference type="Proteomes" id="UP000293902"/>
    </source>
</evidence>
<dbReference type="PANTHER" id="PTHR34614:SF2">
    <property type="entry name" value="TRANSPOSASE IS4-LIKE DOMAIN-CONTAINING PROTEIN"/>
    <property type="match status" value="1"/>
</dbReference>
<gene>
    <name evidence="3" type="ORF">EYB58_04910</name>
    <name evidence="4" type="ORF">EYB58_16885</name>
</gene>
<dbReference type="InterPro" id="IPR025457">
    <property type="entry name" value="DUF4277"/>
</dbReference>
<evidence type="ECO:0000259" key="2">
    <source>
        <dbReference type="Pfam" id="PF14104"/>
    </source>
</evidence>
<dbReference type="InterPro" id="IPR047654">
    <property type="entry name" value="IS1634_transpos"/>
</dbReference>
<evidence type="ECO:0000313" key="4">
    <source>
        <dbReference type="EMBL" id="QBH14452.1"/>
    </source>
</evidence>
<dbReference type="SUPFAM" id="SSF53098">
    <property type="entry name" value="Ribonuclease H-like"/>
    <property type="match status" value="1"/>
</dbReference>
<evidence type="ECO:0000313" key="3">
    <source>
        <dbReference type="EMBL" id="QBH12313.1"/>
    </source>
</evidence>
<dbReference type="InterPro" id="IPR012337">
    <property type="entry name" value="RNaseH-like_sf"/>
</dbReference>
<reference evidence="4 5" key="1">
    <citation type="submission" date="2019-02" db="EMBL/GenBank/DDBJ databases">
        <title>Complete genome sequence of Desulfobacter hydrogenophilus AcRS1.</title>
        <authorList>
            <person name="Marietou A."/>
            <person name="Lund M.B."/>
            <person name="Marshall I.P.G."/>
            <person name="Schreiber L."/>
            <person name="Jorgensen B."/>
        </authorList>
    </citation>
    <scope>NUCLEOTIDE SEQUENCE [LARGE SCALE GENOMIC DNA]</scope>
    <source>
        <strain evidence="4 5">AcRS1</strain>
    </source>
</reference>